<comment type="similarity">
    <text evidence="1">Belongs to the small GTPase superfamily. RGK family.</text>
</comment>
<gene>
    <name evidence="4" type="ORF">KUTeg_019465</name>
</gene>
<evidence type="ECO:0000256" key="2">
    <source>
        <dbReference type="ARBA" id="ARBA00022553"/>
    </source>
</evidence>
<dbReference type="SMART" id="SM00175">
    <property type="entry name" value="RAB"/>
    <property type="match status" value="1"/>
</dbReference>
<name>A0ABQ9ECM5_TEGGR</name>
<proteinExistence type="inferred from homology"/>
<evidence type="ECO:0000256" key="3">
    <source>
        <dbReference type="SAM" id="MobiDB-lite"/>
    </source>
</evidence>
<dbReference type="InterPro" id="IPR051641">
    <property type="entry name" value="RGK_GTP-binding_reg"/>
</dbReference>
<evidence type="ECO:0000313" key="5">
    <source>
        <dbReference type="Proteomes" id="UP001217089"/>
    </source>
</evidence>
<dbReference type="InterPro" id="IPR001806">
    <property type="entry name" value="Small_GTPase"/>
</dbReference>
<organism evidence="4 5">
    <name type="scientific">Tegillarca granosa</name>
    <name type="common">Malaysian cockle</name>
    <name type="synonym">Anadara granosa</name>
    <dbReference type="NCBI Taxonomy" id="220873"/>
    <lineage>
        <taxon>Eukaryota</taxon>
        <taxon>Metazoa</taxon>
        <taxon>Spiralia</taxon>
        <taxon>Lophotrochozoa</taxon>
        <taxon>Mollusca</taxon>
        <taxon>Bivalvia</taxon>
        <taxon>Autobranchia</taxon>
        <taxon>Pteriomorphia</taxon>
        <taxon>Arcoida</taxon>
        <taxon>Arcoidea</taxon>
        <taxon>Arcidae</taxon>
        <taxon>Tegillarca</taxon>
    </lineage>
</organism>
<reference evidence="4 5" key="1">
    <citation type="submission" date="2022-12" db="EMBL/GenBank/DDBJ databases">
        <title>Chromosome-level genome of Tegillarca granosa.</title>
        <authorList>
            <person name="Kim J."/>
        </authorList>
    </citation>
    <scope>NUCLEOTIDE SEQUENCE [LARGE SCALE GENOMIC DNA]</scope>
    <source>
        <strain evidence="4">Teg-2019</strain>
        <tissue evidence="4">Adductor muscle</tissue>
    </source>
</reference>
<dbReference type="EMBL" id="JARBDR010000917">
    <property type="protein sequence ID" value="KAJ8303069.1"/>
    <property type="molecule type" value="Genomic_DNA"/>
</dbReference>
<dbReference type="Gene3D" id="3.40.50.300">
    <property type="entry name" value="P-loop containing nucleotide triphosphate hydrolases"/>
    <property type="match status" value="1"/>
</dbReference>
<dbReference type="PANTHER" id="PTHR45775:SF6">
    <property type="entry name" value="RAD, GEM_KIR FAMILY MEMBER 2, ISOFORM C"/>
    <property type="match status" value="1"/>
</dbReference>
<feature type="compositionally biased region" description="Low complexity" evidence="3">
    <location>
        <begin position="127"/>
        <end position="138"/>
    </location>
</feature>
<dbReference type="PROSITE" id="PS51419">
    <property type="entry name" value="RAB"/>
    <property type="match status" value="1"/>
</dbReference>
<dbReference type="PRINTS" id="PR00449">
    <property type="entry name" value="RASTRNSFRMNG"/>
</dbReference>
<dbReference type="SUPFAM" id="SSF52540">
    <property type="entry name" value="P-loop containing nucleoside triphosphate hydrolases"/>
    <property type="match status" value="1"/>
</dbReference>
<comment type="caution">
    <text evidence="4">The sequence shown here is derived from an EMBL/GenBank/DDBJ whole genome shotgun (WGS) entry which is preliminary data.</text>
</comment>
<dbReference type="PANTHER" id="PTHR45775">
    <property type="entry name" value="RAD, GEM/KIR FAMILY MEMBER 2, ISOFORM C"/>
    <property type="match status" value="1"/>
</dbReference>
<dbReference type="SMART" id="SM00173">
    <property type="entry name" value="RAS"/>
    <property type="match status" value="1"/>
</dbReference>
<feature type="region of interest" description="Disordered" evidence="3">
    <location>
        <begin position="122"/>
        <end position="155"/>
    </location>
</feature>
<dbReference type="PROSITE" id="PS51421">
    <property type="entry name" value="RAS"/>
    <property type="match status" value="1"/>
</dbReference>
<protein>
    <submittedName>
        <fullName evidence="4">Uncharacterized protein</fullName>
    </submittedName>
</protein>
<accession>A0ABQ9ECM5</accession>
<dbReference type="Proteomes" id="UP001217089">
    <property type="component" value="Unassembled WGS sequence"/>
</dbReference>
<keyword evidence="2" id="KW-0597">Phosphoprotein</keyword>
<evidence type="ECO:0000256" key="1">
    <source>
        <dbReference type="ARBA" id="ARBA00008846"/>
    </source>
</evidence>
<sequence>MNIHTDNVKEVEDEIEREQFMRRVQRAPSPLTIDNHMQMLSVNPRTRSRSSSMKKPKPKNHDVFELEDMRPRTSSLPAKNNYKKPYLNSLRVNAAISGGDSESDLYRLRTFVTTPKGIVNRGDSLRSKSTSSVLSSGSEMGALSRTSSTQSSIGNSIGSHGNVNTLKVLVLGAESVGKTALIQQFMTSEYLGGFDTSIDGDDTKTISVLLDGEESMLEFIDFPNFNLCSASSHIIEAFVVVFSIDDRQSFDVAVDLLYKLRKEENKDESIVLVANKCDLVRSRVISFEEAKSVARTYNCKIIETSSVLNHNVDDLLAGILSQIRLKSKDKSKNAHDQSCLFKGKNLLTKLFKRDTLSKSCDKLYVL</sequence>
<dbReference type="InterPro" id="IPR027417">
    <property type="entry name" value="P-loop_NTPase"/>
</dbReference>
<evidence type="ECO:0000313" key="4">
    <source>
        <dbReference type="EMBL" id="KAJ8303069.1"/>
    </source>
</evidence>
<dbReference type="Pfam" id="PF00071">
    <property type="entry name" value="Ras"/>
    <property type="match status" value="1"/>
</dbReference>
<keyword evidence="5" id="KW-1185">Reference proteome</keyword>